<dbReference type="Proteomes" id="UP000037923">
    <property type="component" value="Unassembled WGS sequence"/>
</dbReference>
<dbReference type="OMA" id="LTICVFR"/>
<reference evidence="1 2" key="1">
    <citation type="submission" date="2015-07" db="EMBL/GenBank/DDBJ databases">
        <title>High-quality genome of monoxenous trypanosomatid Leptomonas pyrrhocoris.</title>
        <authorList>
            <person name="Flegontov P."/>
            <person name="Butenko A."/>
            <person name="Firsov S."/>
            <person name="Vlcek C."/>
            <person name="Logacheva M.D."/>
            <person name="Field M."/>
            <person name="Filatov D."/>
            <person name="Flegontova O."/>
            <person name="Gerasimov E."/>
            <person name="Jackson A.P."/>
            <person name="Kelly S."/>
            <person name="Opperdoes F."/>
            <person name="O'Reilly A."/>
            <person name="Votypka J."/>
            <person name="Yurchenko V."/>
            <person name="Lukes J."/>
        </authorList>
    </citation>
    <scope>NUCLEOTIDE SEQUENCE [LARGE SCALE GENOMIC DNA]</scope>
    <source>
        <strain evidence="1">H10</strain>
    </source>
</reference>
<sequence>MASRSSRESLKRRREGYQLSLHQYAELKRHRTSCTEESHPTEELQATNANFAQQHDDDRQTLRDAPSLVVLATDQGSAALASRTSNTFMHTKNNGFPVGTANTVPPALQTSGEVDPYRHHAARTSHELSLQLRPIRIEVVRGDSGRRCSFYLQSSFLYSWHRGNHFYHSLDGEQMGLELHETVLCLVSAVLARQPHDHAFPFPVSSPLWPLQNPTTGALMCYSDRLDSPGGDDYQKRAHLHNEEAASPPNTPLLFSPRYAYEAAQVSRRRSPPTSPGAPSSDIVSHLGSCSPALFVDCLLKCVHDEAALPDDHGWVYLYHGRHIATDVGRTRLLHDLFALGYFPHNASENGVQSALSVCVFHRY</sequence>
<dbReference type="VEuPathDB" id="TriTrypDB:LpyrH10_01_3350"/>
<dbReference type="GeneID" id="26900633"/>
<protein>
    <submittedName>
        <fullName evidence="1">Uncharacterized protein</fullName>
    </submittedName>
</protein>
<dbReference type="EMBL" id="LGTL01000001">
    <property type="protein sequence ID" value="KPA86067.1"/>
    <property type="molecule type" value="Genomic_DNA"/>
</dbReference>
<dbReference type="OrthoDB" id="265711at2759"/>
<comment type="caution">
    <text evidence="1">The sequence shown here is derived from an EMBL/GenBank/DDBJ whole genome shotgun (WGS) entry which is preliminary data.</text>
</comment>
<name>A0A0M9GAA8_LEPPY</name>
<proteinExistence type="predicted"/>
<evidence type="ECO:0000313" key="1">
    <source>
        <dbReference type="EMBL" id="KPA86067.1"/>
    </source>
</evidence>
<keyword evidence="2" id="KW-1185">Reference proteome</keyword>
<evidence type="ECO:0000313" key="2">
    <source>
        <dbReference type="Proteomes" id="UP000037923"/>
    </source>
</evidence>
<dbReference type="RefSeq" id="XP_015664506.1">
    <property type="nucleotide sequence ID" value="XM_015796498.1"/>
</dbReference>
<dbReference type="AlphaFoldDB" id="A0A0M9GAA8"/>
<organism evidence="1 2">
    <name type="scientific">Leptomonas pyrrhocoris</name>
    <name type="common">Firebug parasite</name>
    <dbReference type="NCBI Taxonomy" id="157538"/>
    <lineage>
        <taxon>Eukaryota</taxon>
        <taxon>Discoba</taxon>
        <taxon>Euglenozoa</taxon>
        <taxon>Kinetoplastea</taxon>
        <taxon>Metakinetoplastina</taxon>
        <taxon>Trypanosomatida</taxon>
        <taxon>Trypanosomatidae</taxon>
        <taxon>Leishmaniinae</taxon>
        <taxon>Leptomonas</taxon>
    </lineage>
</organism>
<gene>
    <name evidence="1" type="ORF">ABB37_00335</name>
</gene>
<accession>A0A0M9GAA8</accession>